<keyword evidence="5" id="KW-1185">Reference proteome</keyword>
<keyword evidence="1" id="KW-0479">Metal-binding</keyword>
<evidence type="ECO:0000259" key="3">
    <source>
        <dbReference type="PROSITE" id="PS50157"/>
    </source>
</evidence>
<dbReference type="AlphaFoldDB" id="A0A8S3Q0J1"/>
<evidence type="ECO:0000313" key="4">
    <source>
        <dbReference type="EMBL" id="CAG2189420.1"/>
    </source>
</evidence>
<evidence type="ECO:0000256" key="1">
    <source>
        <dbReference type="PROSITE-ProRule" id="PRU00042"/>
    </source>
</evidence>
<proteinExistence type="predicted"/>
<dbReference type="Proteomes" id="UP000683360">
    <property type="component" value="Unassembled WGS sequence"/>
</dbReference>
<dbReference type="PROSITE" id="PS50157">
    <property type="entry name" value="ZINC_FINGER_C2H2_2"/>
    <property type="match status" value="1"/>
</dbReference>
<keyword evidence="1" id="KW-0862">Zinc</keyword>
<name>A0A8S3Q0J1_MYTED</name>
<dbReference type="PROSITE" id="PS00028">
    <property type="entry name" value="ZINC_FINGER_C2H2_1"/>
    <property type="match status" value="1"/>
</dbReference>
<evidence type="ECO:0000313" key="5">
    <source>
        <dbReference type="Proteomes" id="UP000683360"/>
    </source>
</evidence>
<dbReference type="InterPro" id="IPR013087">
    <property type="entry name" value="Znf_C2H2_type"/>
</dbReference>
<gene>
    <name evidence="4" type="ORF">MEDL_4815</name>
</gene>
<feature type="region of interest" description="Disordered" evidence="2">
    <location>
        <begin position="42"/>
        <end position="65"/>
    </location>
</feature>
<accession>A0A8S3Q0J1</accession>
<dbReference type="EMBL" id="CAJPWZ010000293">
    <property type="protein sequence ID" value="CAG2189420.1"/>
    <property type="molecule type" value="Genomic_DNA"/>
</dbReference>
<keyword evidence="1" id="KW-0863">Zinc-finger</keyword>
<reference evidence="4" key="1">
    <citation type="submission" date="2021-03" db="EMBL/GenBank/DDBJ databases">
        <authorList>
            <person name="Bekaert M."/>
        </authorList>
    </citation>
    <scope>NUCLEOTIDE SEQUENCE</scope>
</reference>
<comment type="caution">
    <text evidence="4">The sequence shown here is derived from an EMBL/GenBank/DDBJ whole genome shotgun (WGS) entry which is preliminary data.</text>
</comment>
<feature type="domain" description="C2H2-type" evidence="3">
    <location>
        <begin position="487"/>
        <end position="515"/>
    </location>
</feature>
<evidence type="ECO:0000256" key="2">
    <source>
        <dbReference type="SAM" id="MobiDB-lite"/>
    </source>
</evidence>
<protein>
    <recommendedName>
        <fullName evidence="3">C2H2-type domain-containing protein</fullName>
    </recommendedName>
</protein>
<dbReference type="GO" id="GO:0008270">
    <property type="term" value="F:zinc ion binding"/>
    <property type="evidence" value="ECO:0007669"/>
    <property type="project" value="UniProtKB-KW"/>
</dbReference>
<dbReference type="OrthoDB" id="6099452at2759"/>
<organism evidence="4 5">
    <name type="scientific">Mytilus edulis</name>
    <name type="common">Blue mussel</name>
    <dbReference type="NCBI Taxonomy" id="6550"/>
    <lineage>
        <taxon>Eukaryota</taxon>
        <taxon>Metazoa</taxon>
        <taxon>Spiralia</taxon>
        <taxon>Lophotrochozoa</taxon>
        <taxon>Mollusca</taxon>
        <taxon>Bivalvia</taxon>
        <taxon>Autobranchia</taxon>
        <taxon>Pteriomorphia</taxon>
        <taxon>Mytilida</taxon>
        <taxon>Mytiloidea</taxon>
        <taxon>Mytilidae</taxon>
        <taxon>Mytilinae</taxon>
        <taxon>Mytilus</taxon>
    </lineage>
</organism>
<sequence>MLHSPASFQPSKKSDIVPITTMPFNDITNTSNVVRSLPQILPKPTQQKLTEPSKKPARRSLDQSFSPSFTGEVEVTISYPSGKRTELIVNEIHTKICKAIFKSENVEKAILDILVNSNPDDVVTAAAKVVKSESKNLCKRHSGSVLQNKDHQSFMTFTWDKFHKELEIRAPNVIKVVSAIVSDIPLTPSDKKHMNLLHTIASGFHGRNQEMSMLHYCIAFVLVHGGCTLRDIQRLSKIGLCVSPGSVHNKLTSWIDNLDEDILKMKEGWARGENVKYQLVGDNWDRNILPAFRTSQQKTLSLHLFNVVAVVDRIIPTQTGHAGNDVEPDLDIEKFLPSVEEQQILMDELVFIFATSIIINIPQMKKEFYKVYPKHKTHDYSAQAGMKTKQYPLGLFDTNETKTAEVIHLLRDLQTKYVPYHDEEIVEPVFFGDEKINWLNNICKDILETNFFESDNDIMKELREILTDDTHPENYYLSNIHEGDGRVKCHYCEKTYAYVGSLKAHEESVHNAKPPPIKVLILK</sequence>